<dbReference type="EMBL" id="JAXAFO010000011">
    <property type="protein sequence ID" value="MDX6849382.1"/>
    <property type="molecule type" value="Genomic_DNA"/>
</dbReference>
<evidence type="ECO:0000313" key="1">
    <source>
        <dbReference type="EMBL" id="MDX6849382.1"/>
    </source>
</evidence>
<accession>A0ABU4RWZ5</accession>
<name>A0ABU4RWZ5_9GAMM</name>
<reference evidence="1 2" key="1">
    <citation type="submission" date="2023-11" db="EMBL/GenBank/DDBJ databases">
        <title>Gilvimarinus fulvus sp. nov., isolated from the surface of Kelp.</title>
        <authorList>
            <person name="Sun Y.Y."/>
            <person name="Gong Y."/>
            <person name="Du Z.J."/>
        </authorList>
    </citation>
    <scope>NUCLEOTIDE SEQUENCE [LARGE SCALE GENOMIC DNA]</scope>
    <source>
        <strain evidence="1 2">SDUM040013</strain>
    </source>
</reference>
<dbReference type="Proteomes" id="UP001273505">
    <property type="component" value="Unassembled WGS sequence"/>
</dbReference>
<protein>
    <recommendedName>
        <fullName evidence="3">Lipoprotein</fullName>
    </recommendedName>
</protein>
<evidence type="ECO:0008006" key="3">
    <source>
        <dbReference type="Google" id="ProtNLM"/>
    </source>
</evidence>
<gene>
    <name evidence="1" type="ORF">SCD92_08425</name>
</gene>
<dbReference type="RefSeq" id="WP_302721962.1">
    <property type="nucleotide sequence ID" value="NZ_JAULRU010000418.1"/>
</dbReference>
<sequence>MNEGAKYGPIGKPSMAVGLKHSEYVVPVESVSVLDLVLLSGLQRGQVEVNVEGDVGLDVIDGSVYRFSSVSGGELPLAVTLQSSGAGKYYLTLRLSHAGEDIAFPQKVIKAVIWVGGKTEAVLKKANERPQQVVLPAQEVVN</sequence>
<proteinExistence type="predicted"/>
<comment type="caution">
    <text evidence="1">The sequence shown here is derived from an EMBL/GenBank/DDBJ whole genome shotgun (WGS) entry which is preliminary data.</text>
</comment>
<keyword evidence="2" id="KW-1185">Reference proteome</keyword>
<evidence type="ECO:0000313" key="2">
    <source>
        <dbReference type="Proteomes" id="UP001273505"/>
    </source>
</evidence>
<organism evidence="1 2">
    <name type="scientific">Gilvimarinus gilvus</name>
    <dbReference type="NCBI Taxonomy" id="3058038"/>
    <lineage>
        <taxon>Bacteria</taxon>
        <taxon>Pseudomonadati</taxon>
        <taxon>Pseudomonadota</taxon>
        <taxon>Gammaproteobacteria</taxon>
        <taxon>Cellvibrionales</taxon>
        <taxon>Cellvibrionaceae</taxon>
        <taxon>Gilvimarinus</taxon>
    </lineage>
</organism>